<dbReference type="CDD" id="cd23992">
    <property type="entry name" value="PBP_GOBP"/>
    <property type="match status" value="1"/>
</dbReference>
<dbReference type="EMBL" id="MN616833">
    <property type="protein sequence ID" value="QGW50325.1"/>
    <property type="molecule type" value="mRNA"/>
</dbReference>
<dbReference type="InterPro" id="IPR036728">
    <property type="entry name" value="PBP_GOBP_sf"/>
</dbReference>
<accession>A0A6B9CPU6</accession>
<feature type="signal peptide" evidence="1">
    <location>
        <begin position="1"/>
        <end position="19"/>
    </location>
</feature>
<organism evidence="2">
    <name type="scientific">Chouioia cunea</name>
    <dbReference type="NCBI Taxonomy" id="1570515"/>
    <lineage>
        <taxon>Eukaryota</taxon>
        <taxon>Metazoa</taxon>
        <taxon>Ecdysozoa</taxon>
        <taxon>Arthropoda</taxon>
        <taxon>Hexapoda</taxon>
        <taxon>Insecta</taxon>
        <taxon>Pterygota</taxon>
        <taxon>Neoptera</taxon>
        <taxon>Endopterygota</taxon>
        <taxon>Hymenoptera</taxon>
        <taxon>Apocrita</taxon>
        <taxon>Proctotrupomorpha</taxon>
        <taxon>Chalcidoidea</taxon>
        <taxon>Eulophidae</taxon>
        <taxon>Tetrastichinae</taxon>
        <taxon>Chouioia</taxon>
    </lineage>
</organism>
<dbReference type="InterPro" id="IPR006170">
    <property type="entry name" value="PBP/GOBP"/>
</dbReference>
<reference evidence="2" key="1">
    <citation type="journal article" date="2019" name="Sci. Rep.">
        <title>Full-Length Transcriptome Survey and Expression Analysis of Parasitoid Wasp Chouioia cunea upon Exposure to 1-Dodecene.</title>
        <authorList>
            <person name="Pan L."/>
            <person name="Guo M."/>
            <person name="Jin X."/>
            <person name="Sun Z."/>
            <person name="Jiang H."/>
            <person name="Han J."/>
            <person name="Wang Y."/>
            <person name="Yan C."/>
            <person name="Li M."/>
        </authorList>
    </citation>
    <scope>NUCLEOTIDE SEQUENCE</scope>
</reference>
<feature type="chain" id="PRO_5025649774" evidence="1">
    <location>
        <begin position="20"/>
        <end position="130"/>
    </location>
</feature>
<dbReference type="AlphaFoldDB" id="A0A6B9CPU6"/>
<dbReference type="SMART" id="SM00708">
    <property type="entry name" value="PhBP"/>
    <property type="match status" value="1"/>
</dbReference>
<dbReference type="GO" id="GO:0005549">
    <property type="term" value="F:odorant binding"/>
    <property type="evidence" value="ECO:0007669"/>
    <property type="project" value="InterPro"/>
</dbReference>
<protein>
    <submittedName>
        <fullName evidence="2">Odorant-binding protein 30</fullName>
    </submittedName>
</protein>
<dbReference type="SMR" id="A0A6B9CPU6"/>
<dbReference type="SUPFAM" id="SSF47565">
    <property type="entry name" value="Insect pheromone/odorant-binding proteins"/>
    <property type="match status" value="1"/>
</dbReference>
<dbReference type="Pfam" id="PF01395">
    <property type="entry name" value="PBP_GOBP"/>
    <property type="match status" value="1"/>
</dbReference>
<dbReference type="Gene3D" id="1.10.238.20">
    <property type="entry name" value="Pheromone/general odorant binding protein domain"/>
    <property type="match status" value="1"/>
</dbReference>
<sequence length="130" mass="14455">MKIYVCVAGVLSALVLVQCEIASELKSQLDECLKEFELSEESLKSPNFEDPKVQCFAACVMKKGDRLVEGKVSIDKEVELVPMYTPKKIDDALKEQFTECVNKANEEKDECAVAGSLYKCLFEKYGALAS</sequence>
<evidence type="ECO:0000313" key="2">
    <source>
        <dbReference type="EMBL" id="QGW50325.1"/>
    </source>
</evidence>
<proteinExistence type="evidence at transcript level"/>
<evidence type="ECO:0000256" key="1">
    <source>
        <dbReference type="SAM" id="SignalP"/>
    </source>
</evidence>
<name>A0A6B9CPU6_9HYME</name>
<keyword evidence="1" id="KW-0732">Signal</keyword>